<dbReference type="Pfam" id="PF13835">
    <property type="entry name" value="DUF4194"/>
    <property type="match status" value="1"/>
</dbReference>
<reference evidence="2 3" key="1">
    <citation type="submission" date="2017-08" db="EMBL/GenBank/DDBJ databases">
        <title>Infants hospitalized years apart are colonized by the same room-sourced microbial strains.</title>
        <authorList>
            <person name="Brooks B."/>
            <person name="Olm M.R."/>
            <person name="Firek B.A."/>
            <person name="Baker R."/>
            <person name="Thomas B.C."/>
            <person name="Morowitz M.J."/>
            <person name="Banfield J.F."/>
        </authorList>
    </citation>
    <scope>NUCLEOTIDE SEQUENCE [LARGE SCALE GENOMIC DNA]</scope>
    <source>
        <strain evidence="2">S2_012_000_R2_81</strain>
    </source>
</reference>
<proteinExistence type="predicted"/>
<sequence length="249" mass="27833">MSLGEEDLDDDFEVSADQDLDDDTDATFPGDRGTIAMPTRRALVQLLAGPSIDGSRQSKLWETVLKDEAALRAQLHNLFLDLVLDHDHKVAFTRKVIAEGLELPTLLRKQNLTYLESALVLFLRQRLTQSEAQGERAVISHQEMVEHLSVYERDKNVDHSRFERQIEGAVEKSKKLSLLRKLRGTEDRYEVSPTLRILFTAEDVSALARAYKGLATKPAAASERASGDTMLPAEADASNPEEEPTHGRI</sequence>
<accession>A0A2W5DA57</accession>
<evidence type="ECO:0000313" key="3">
    <source>
        <dbReference type="Proteomes" id="UP000249633"/>
    </source>
</evidence>
<evidence type="ECO:0000313" key="2">
    <source>
        <dbReference type="EMBL" id="PZP27213.1"/>
    </source>
</evidence>
<evidence type="ECO:0008006" key="4">
    <source>
        <dbReference type="Google" id="ProtNLM"/>
    </source>
</evidence>
<name>A0A2W5DA57_9BURK</name>
<dbReference type="AlphaFoldDB" id="A0A2W5DA57"/>
<protein>
    <recommendedName>
        <fullName evidence="4">DUF4194 domain-containing protein</fullName>
    </recommendedName>
</protein>
<dbReference type="InterPro" id="IPR025449">
    <property type="entry name" value="JetB"/>
</dbReference>
<feature type="region of interest" description="Disordered" evidence="1">
    <location>
        <begin position="1"/>
        <end position="32"/>
    </location>
</feature>
<feature type="compositionally biased region" description="Acidic residues" evidence="1">
    <location>
        <begin position="1"/>
        <end position="25"/>
    </location>
</feature>
<feature type="region of interest" description="Disordered" evidence="1">
    <location>
        <begin position="217"/>
        <end position="249"/>
    </location>
</feature>
<comment type="caution">
    <text evidence="2">The sequence shown here is derived from an EMBL/GenBank/DDBJ whole genome shotgun (WGS) entry which is preliminary data.</text>
</comment>
<organism evidence="2 3">
    <name type="scientific">Roseateles depolymerans</name>
    <dbReference type="NCBI Taxonomy" id="76731"/>
    <lineage>
        <taxon>Bacteria</taxon>
        <taxon>Pseudomonadati</taxon>
        <taxon>Pseudomonadota</taxon>
        <taxon>Betaproteobacteria</taxon>
        <taxon>Burkholderiales</taxon>
        <taxon>Sphaerotilaceae</taxon>
        <taxon>Roseateles</taxon>
    </lineage>
</organism>
<dbReference type="EMBL" id="QFOD01000033">
    <property type="protein sequence ID" value="PZP27213.1"/>
    <property type="molecule type" value="Genomic_DNA"/>
</dbReference>
<dbReference type="Proteomes" id="UP000249633">
    <property type="component" value="Unassembled WGS sequence"/>
</dbReference>
<gene>
    <name evidence="2" type="ORF">DI603_22375</name>
</gene>
<evidence type="ECO:0000256" key="1">
    <source>
        <dbReference type="SAM" id="MobiDB-lite"/>
    </source>
</evidence>